<dbReference type="InterPro" id="IPR000524">
    <property type="entry name" value="Tscrpt_reg_HTH_GntR"/>
</dbReference>
<dbReference type="Pfam" id="PF02909">
    <property type="entry name" value="TetR_C_1"/>
    <property type="match status" value="1"/>
</dbReference>
<dbReference type="InterPro" id="IPR036390">
    <property type="entry name" value="WH_DNA-bd_sf"/>
</dbReference>
<dbReference type="SUPFAM" id="SSF46785">
    <property type="entry name" value="Winged helix' DNA-binding domain"/>
    <property type="match status" value="1"/>
</dbReference>
<dbReference type="SUPFAM" id="SSF46689">
    <property type="entry name" value="Homeodomain-like"/>
    <property type="match status" value="1"/>
</dbReference>
<evidence type="ECO:0000313" key="7">
    <source>
        <dbReference type="EMBL" id="GGY60277.1"/>
    </source>
</evidence>
<keyword evidence="1" id="KW-0805">Transcription regulation</keyword>
<dbReference type="InterPro" id="IPR050109">
    <property type="entry name" value="HTH-type_TetR-like_transc_reg"/>
</dbReference>
<dbReference type="GeneID" id="96294286"/>
<keyword evidence="8" id="KW-1185">Reference proteome</keyword>
<dbReference type="SUPFAM" id="SSF48498">
    <property type="entry name" value="Tetracyclin repressor-like, C-terminal domain"/>
    <property type="match status" value="1"/>
</dbReference>
<dbReference type="InterPro" id="IPR009057">
    <property type="entry name" value="Homeodomain-like_sf"/>
</dbReference>
<dbReference type="Pfam" id="PF00392">
    <property type="entry name" value="GntR"/>
    <property type="match status" value="1"/>
</dbReference>
<dbReference type="InterPro" id="IPR036271">
    <property type="entry name" value="Tet_transcr_reg_TetR-rel_C_sf"/>
</dbReference>
<dbReference type="Proteomes" id="UP000600946">
    <property type="component" value="Unassembled WGS sequence"/>
</dbReference>
<dbReference type="InterPro" id="IPR001647">
    <property type="entry name" value="HTH_TetR"/>
</dbReference>
<proteinExistence type="predicted"/>
<evidence type="ECO:0000259" key="5">
    <source>
        <dbReference type="PROSITE" id="PS50949"/>
    </source>
</evidence>
<organism evidence="7 8">
    <name type="scientific">Streptomyces xanthochromogenes</name>
    <dbReference type="NCBI Taxonomy" id="67384"/>
    <lineage>
        <taxon>Bacteria</taxon>
        <taxon>Bacillati</taxon>
        <taxon>Actinomycetota</taxon>
        <taxon>Actinomycetes</taxon>
        <taxon>Kitasatosporales</taxon>
        <taxon>Streptomycetaceae</taxon>
        <taxon>Streptomyces</taxon>
    </lineage>
</organism>
<keyword evidence="2 4" id="KW-0238">DNA-binding</keyword>
<dbReference type="Gene3D" id="1.10.10.10">
    <property type="entry name" value="Winged helix-like DNA-binding domain superfamily/Winged helix DNA-binding domain"/>
    <property type="match status" value="1"/>
</dbReference>
<dbReference type="InterPro" id="IPR004111">
    <property type="entry name" value="Repressor_TetR_C"/>
</dbReference>
<dbReference type="InterPro" id="IPR036388">
    <property type="entry name" value="WH-like_DNA-bd_sf"/>
</dbReference>
<name>A0ABQ3APW8_9ACTN</name>
<feature type="domain" description="HTH tetR-type" evidence="6">
    <location>
        <begin position="84"/>
        <end position="144"/>
    </location>
</feature>
<evidence type="ECO:0000256" key="2">
    <source>
        <dbReference type="ARBA" id="ARBA00023125"/>
    </source>
</evidence>
<protein>
    <submittedName>
        <fullName evidence="7">GntR family transcriptional regulator</fullName>
    </submittedName>
</protein>
<dbReference type="PANTHER" id="PTHR30055">
    <property type="entry name" value="HTH-TYPE TRANSCRIPTIONAL REGULATOR RUTR"/>
    <property type="match status" value="1"/>
</dbReference>
<feature type="DNA-binding region" description="H-T-H motif" evidence="4">
    <location>
        <begin position="107"/>
        <end position="126"/>
    </location>
</feature>
<dbReference type="Gene3D" id="1.10.10.60">
    <property type="entry name" value="Homeodomain-like"/>
    <property type="match status" value="1"/>
</dbReference>
<gene>
    <name evidence="7" type="ORF">GCM10010326_63890</name>
</gene>
<reference evidence="8" key="1">
    <citation type="journal article" date="2019" name="Int. J. Syst. Evol. Microbiol.">
        <title>The Global Catalogue of Microorganisms (GCM) 10K type strain sequencing project: providing services to taxonomists for standard genome sequencing and annotation.</title>
        <authorList>
            <consortium name="The Broad Institute Genomics Platform"/>
            <consortium name="The Broad Institute Genome Sequencing Center for Infectious Disease"/>
            <person name="Wu L."/>
            <person name="Ma J."/>
        </authorList>
    </citation>
    <scope>NUCLEOTIDE SEQUENCE [LARGE SCALE GENOMIC DNA]</scope>
    <source>
        <strain evidence="8">JCM 4594</strain>
    </source>
</reference>
<dbReference type="PROSITE" id="PS50949">
    <property type="entry name" value="HTH_GNTR"/>
    <property type="match status" value="1"/>
</dbReference>
<dbReference type="Pfam" id="PF00440">
    <property type="entry name" value="TetR_N"/>
    <property type="match status" value="1"/>
</dbReference>
<evidence type="ECO:0000313" key="8">
    <source>
        <dbReference type="Proteomes" id="UP000600946"/>
    </source>
</evidence>
<evidence type="ECO:0000256" key="3">
    <source>
        <dbReference type="ARBA" id="ARBA00023163"/>
    </source>
</evidence>
<dbReference type="PANTHER" id="PTHR30055:SF151">
    <property type="entry name" value="TRANSCRIPTIONAL REGULATORY PROTEIN"/>
    <property type="match status" value="1"/>
</dbReference>
<evidence type="ECO:0000256" key="1">
    <source>
        <dbReference type="ARBA" id="ARBA00023015"/>
    </source>
</evidence>
<dbReference type="SMART" id="SM00345">
    <property type="entry name" value="HTH_GNTR"/>
    <property type="match status" value="1"/>
</dbReference>
<dbReference type="EMBL" id="BMUU01000014">
    <property type="protein sequence ID" value="GGY60277.1"/>
    <property type="molecule type" value="Genomic_DNA"/>
</dbReference>
<dbReference type="PROSITE" id="PS50977">
    <property type="entry name" value="HTH_TETR_2"/>
    <property type="match status" value="1"/>
</dbReference>
<comment type="caution">
    <text evidence="7">The sequence shown here is derived from an EMBL/GenBank/DDBJ whole genome shotgun (WGS) entry which is preliminary data.</text>
</comment>
<sequence length="303" mass="32434">MTEQPPYLAIADGIRRRIASGELAPGDRVPSTRAIVRESGVAMATASKALAALAREGLVRGVPGVGTVVAEVAPVRAAHDGSVPLSREALVAAAVRIADAEGLAGVSMRRIASDLGASTMALYRHVSSKGELVRLMTDVGFGEVALGRPSGDWRAQLTHAALQLWEVYRRHAWMARAMASFIRPDPMPQAMKYTEWMLRALRDTGLSVHEMMHVHLTIIAFVQGLGVAMELESNALQDTGVSSEQWMDRNGGRFAAIVSGGGYPVLATVFEHEPFGLDLDSLFGFGLARLLDGVDAHIRETSA</sequence>
<dbReference type="CDD" id="cd07377">
    <property type="entry name" value="WHTH_GntR"/>
    <property type="match status" value="1"/>
</dbReference>
<dbReference type="RefSeq" id="WP_190028906.1">
    <property type="nucleotide sequence ID" value="NZ_BMUU01000014.1"/>
</dbReference>
<keyword evidence="3" id="KW-0804">Transcription</keyword>
<feature type="domain" description="HTH gntR-type" evidence="5">
    <location>
        <begin position="4"/>
        <end position="72"/>
    </location>
</feature>
<accession>A0ABQ3APW8</accession>
<evidence type="ECO:0000256" key="4">
    <source>
        <dbReference type="PROSITE-ProRule" id="PRU00335"/>
    </source>
</evidence>
<evidence type="ECO:0000259" key="6">
    <source>
        <dbReference type="PROSITE" id="PS50977"/>
    </source>
</evidence>
<dbReference type="Gene3D" id="1.10.357.10">
    <property type="entry name" value="Tetracycline Repressor, domain 2"/>
    <property type="match status" value="1"/>
</dbReference>